<evidence type="ECO:0000313" key="2">
    <source>
        <dbReference type="Proteomes" id="UP000030520"/>
    </source>
</evidence>
<organism evidence="1 2">
    <name type="scientific">Vibrio variabilis</name>
    <dbReference type="NCBI Taxonomy" id="990271"/>
    <lineage>
        <taxon>Bacteria</taxon>
        <taxon>Pseudomonadati</taxon>
        <taxon>Pseudomonadota</taxon>
        <taxon>Gammaproteobacteria</taxon>
        <taxon>Vibrionales</taxon>
        <taxon>Vibrionaceae</taxon>
        <taxon>Vibrio</taxon>
    </lineage>
</organism>
<dbReference type="Gene3D" id="3.90.1200.10">
    <property type="match status" value="1"/>
</dbReference>
<dbReference type="GO" id="GO:0016301">
    <property type="term" value="F:kinase activity"/>
    <property type="evidence" value="ECO:0007669"/>
    <property type="project" value="UniProtKB-KW"/>
</dbReference>
<accession>A0ABR4YG68</accession>
<comment type="caution">
    <text evidence="1">The sequence shown here is derived from an EMBL/GenBank/DDBJ whole genome shotgun (WGS) entry which is preliminary data.</text>
</comment>
<keyword evidence="1" id="KW-0808">Transferase</keyword>
<proteinExistence type="predicted"/>
<dbReference type="RefSeq" id="WP_038212161.1">
    <property type="nucleotide sequence ID" value="NZ_JRWM01000003.1"/>
</dbReference>
<reference evidence="1 2" key="1">
    <citation type="submission" date="2014-10" db="EMBL/GenBank/DDBJ databases">
        <title>Genome sequencing of Vibrio variabilis T01.</title>
        <authorList>
            <person name="Chan K.-G."/>
            <person name="Mohamad N.I."/>
        </authorList>
    </citation>
    <scope>NUCLEOTIDE SEQUENCE [LARGE SCALE GENOMIC DNA]</scope>
    <source>
        <strain evidence="1 2">T01</strain>
    </source>
</reference>
<dbReference type="EMBL" id="JRWM01000003">
    <property type="protein sequence ID" value="KHA61987.1"/>
    <property type="molecule type" value="Genomic_DNA"/>
</dbReference>
<evidence type="ECO:0000313" key="1">
    <source>
        <dbReference type="EMBL" id="KHA61987.1"/>
    </source>
</evidence>
<gene>
    <name evidence="1" type="ORF">NL53_01520</name>
</gene>
<dbReference type="SUPFAM" id="SSF56112">
    <property type="entry name" value="Protein kinase-like (PK-like)"/>
    <property type="match status" value="1"/>
</dbReference>
<keyword evidence="1" id="KW-0418">Kinase</keyword>
<dbReference type="Proteomes" id="UP000030520">
    <property type="component" value="Unassembled WGS sequence"/>
</dbReference>
<keyword evidence="2" id="KW-1185">Reference proteome</keyword>
<protein>
    <submittedName>
        <fullName evidence="1">Choline kinase</fullName>
    </submittedName>
</protein>
<sequence>MSNQDLSRMGAARVSIEMIDGVECIRKRGASEVEINLYQTATPHLTGVNIPALVKLDEKDLYIERVPNPISLTALRSKPKELFSQLASLHHSNYSPPFPVKTHQWTTEATEDALNVLRLPEYHASKVIEIQQLSSCLFQQPNLISGDTNDGNWGTRANGDLVLFDWERFGKGSPAIDLAPLVAGLGTLEDYREIIRQYTQYSTLLTKQELERHLVIAKCWIIIEVVNILVSRDNSDKEKYITWYRNHIPDWLDRVSHVL</sequence>
<dbReference type="InterPro" id="IPR011009">
    <property type="entry name" value="Kinase-like_dom_sf"/>
</dbReference>
<name>A0ABR4YG68_9VIBR</name>